<sequence>MEERKPLASHSNMSRLPVPGMRMKRVRSPDDSEAVMAMKKTRINSVDDKISTGQNVPTKSISSSSLSSVSSNKLAMTKKVRRSMSSSKLMKRPVGGTAAIRTISTVMAPRNTKPLTREISSTVVKSKPAAGVTGKPASLNNVSLNSTVTSTGAPKKRPVWDLKGRIQDMEAHIQQQNKDKSSFMGQFSKYNDRIGQLESQNQQLSTNVAQKEVASESAMKEIQNLQSKLGQTEEELRSTLKKFNWRLTIWSFKNHHLKGVN</sequence>
<evidence type="ECO:0000256" key="2">
    <source>
        <dbReference type="SAM" id="MobiDB-lite"/>
    </source>
</evidence>
<feature type="region of interest" description="Disordered" evidence="2">
    <location>
        <begin position="1"/>
        <end position="33"/>
    </location>
</feature>
<evidence type="ECO:0000313" key="3">
    <source>
        <dbReference type="EMBL" id="CEK89037.1"/>
    </source>
</evidence>
<organism evidence="3">
    <name type="scientific">Arion vulgaris</name>
    <dbReference type="NCBI Taxonomy" id="1028688"/>
    <lineage>
        <taxon>Eukaryota</taxon>
        <taxon>Metazoa</taxon>
        <taxon>Spiralia</taxon>
        <taxon>Lophotrochozoa</taxon>
        <taxon>Mollusca</taxon>
        <taxon>Gastropoda</taxon>
        <taxon>Heterobranchia</taxon>
        <taxon>Euthyneura</taxon>
        <taxon>Panpulmonata</taxon>
        <taxon>Eupulmonata</taxon>
        <taxon>Stylommatophora</taxon>
        <taxon>Helicina</taxon>
        <taxon>Arionoidea</taxon>
        <taxon>Arionidae</taxon>
        <taxon>Arion</taxon>
    </lineage>
</organism>
<name>A0A0B7B810_9EUPU</name>
<evidence type="ECO:0000256" key="1">
    <source>
        <dbReference type="SAM" id="Coils"/>
    </source>
</evidence>
<feature type="region of interest" description="Disordered" evidence="2">
    <location>
        <begin position="45"/>
        <end position="67"/>
    </location>
</feature>
<protein>
    <submittedName>
        <fullName evidence="3">Uncharacterized protein</fullName>
    </submittedName>
</protein>
<gene>
    <name evidence="3" type="primary">ORF168635</name>
</gene>
<feature type="coiled-coil region" evidence="1">
    <location>
        <begin position="187"/>
        <end position="242"/>
    </location>
</feature>
<proteinExistence type="predicted"/>
<dbReference type="AlphaFoldDB" id="A0A0B7B810"/>
<reference evidence="3" key="1">
    <citation type="submission" date="2014-12" db="EMBL/GenBank/DDBJ databases">
        <title>Insight into the proteome of Arion vulgaris.</title>
        <authorList>
            <person name="Aradska J."/>
            <person name="Bulat T."/>
            <person name="Smidak R."/>
            <person name="Sarate P."/>
            <person name="Gangsoo J."/>
            <person name="Sialana F."/>
            <person name="Bilban M."/>
            <person name="Lubec G."/>
        </authorList>
    </citation>
    <scope>NUCLEOTIDE SEQUENCE</scope>
    <source>
        <tissue evidence="3">Skin</tissue>
    </source>
</reference>
<dbReference type="Gene3D" id="1.10.287.1490">
    <property type="match status" value="1"/>
</dbReference>
<dbReference type="EMBL" id="HACG01042172">
    <property type="protein sequence ID" value="CEK89037.1"/>
    <property type="molecule type" value="Transcribed_RNA"/>
</dbReference>
<dbReference type="SUPFAM" id="SSF57997">
    <property type="entry name" value="Tropomyosin"/>
    <property type="match status" value="1"/>
</dbReference>
<keyword evidence="1" id="KW-0175">Coiled coil</keyword>
<accession>A0A0B7B810</accession>